<reference evidence="10" key="2">
    <citation type="journal article" date="2018" name="BMC Genomics">
        <title>Genomic insights into host adaptation between the wheat stripe rust pathogen (Puccinia striiformis f. sp. tritici) and the barley stripe rust pathogen (Puccinia striiformis f. sp. hordei).</title>
        <authorList>
            <person name="Xia C."/>
            <person name="Wang M."/>
            <person name="Yin C."/>
            <person name="Cornejo O.E."/>
            <person name="Hulbert S.H."/>
            <person name="Chen X."/>
        </authorList>
    </citation>
    <scope>NUCLEOTIDE SEQUENCE [LARGE SCALE GENOMIC DNA]</scope>
    <source>
        <strain evidence="10">93TX-2</strain>
    </source>
</reference>
<reference evidence="10" key="3">
    <citation type="journal article" date="2018" name="Mol. Plant Microbe Interact.">
        <title>Genome sequence resources for the wheat stripe rust pathogen (Puccinia striiformis f. sp. tritici) and the barley stripe rust pathogen (Puccinia striiformis f. sp. hordei).</title>
        <authorList>
            <person name="Xia C."/>
            <person name="Wang M."/>
            <person name="Yin C."/>
            <person name="Cornejo O.E."/>
            <person name="Hulbert S.H."/>
            <person name="Chen X."/>
        </authorList>
    </citation>
    <scope>NUCLEOTIDE SEQUENCE [LARGE SCALE GENOMIC DNA]</scope>
    <source>
        <strain evidence="10">93TX-2</strain>
    </source>
</reference>
<dbReference type="GO" id="GO:0004674">
    <property type="term" value="F:protein serine/threonine kinase activity"/>
    <property type="evidence" value="ECO:0007669"/>
    <property type="project" value="UniProtKB-KW"/>
</dbReference>
<evidence type="ECO:0000256" key="1">
    <source>
        <dbReference type="ARBA" id="ARBA00022527"/>
    </source>
</evidence>
<proteinExistence type="predicted"/>
<evidence type="ECO:0000256" key="3">
    <source>
        <dbReference type="ARBA" id="ARBA00022741"/>
    </source>
</evidence>
<keyword evidence="4" id="KW-0418">Kinase</keyword>
<protein>
    <recommendedName>
        <fullName evidence="11">AGC protein kinase</fullName>
    </recommendedName>
</protein>
<evidence type="ECO:0000256" key="5">
    <source>
        <dbReference type="ARBA" id="ARBA00022840"/>
    </source>
</evidence>
<dbReference type="PANTHER" id="PTHR24351">
    <property type="entry name" value="RIBOSOMAL PROTEIN S6 KINASE"/>
    <property type="match status" value="1"/>
</dbReference>
<dbReference type="PROSITE" id="PS50011">
    <property type="entry name" value="PROTEIN_KINASE_DOM"/>
    <property type="match status" value="1"/>
</dbReference>
<keyword evidence="10" id="KW-1185">Reference proteome</keyword>
<feature type="compositionally biased region" description="Polar residues" evidence="6">
    <location>
        <begin position="218"/>
        <end position="229"/>
    </location>
</feature>
<keyword evidence="2" id="KW-0808">Transferase</keyword>
<feature type="region of interest" description="Disordered" evidence="6">
    <location>
        <begin position="415"/>
        <end position="486"/>
    </location>
</feature>
<feature type="compositionally biased region" description="Acidic residues" evidence="6">
    <location>
        <begin position="1037"/>
        <end position="1057"/>
    </location>
</feature>
<feature type="compositionally biased region" description="Polar residues" evidence="6">
    <location>
        <begin position="517"/>
        <end position="547"/>
    </location>
</feature>
<feature type="region of interest" description="Disordered" evidence="6">
    <location>
        <begin position="167"/>
        <end position="270"/>
    </location>
</feature>
<dbReference type="Gene3D" id="1.10.510.10">
    <property type="entry name" value="Transferase(Phosphotransferase) domain 1"/>
    <property type="match status" value="1"/>
</dbReference>
<feature type="domain" description="Protein kinase" evidence="7">
    <location>
        <begin position="593"/>
        <end position="869"/>
    </location>
</feature>
<dbReference type="InterPro" id="IPR000961">
    <property type="entry name" value="AGC-kinase_C"/>
</dbReference>
<evidence type="ECO:0000256" key="6">
    <source>
        <dbReference type="SAM" id="MobiDB-lite"/>
    </source>
</evidence>
<feature type="compositionally biased region" description="Acidic residues" evidence="6">
    <location>
        <begin position="931"/>
        <end position="941"/>
    </location>
</feature>
<feature type="compositionally biased region" description="Low complexity" evidence="6">
    <location>
        <begin position="1011"/>
        <end position="1030"/>
    </location>
</feature>
<keyword evidence="1" id="KW-0723">Serine/threonine-protein kinase</keyword>
<dbReference type="SMART" id="SM00133">
    <property type="entry name" value="S_TK_X"/>
    <property type="match status" value="1"/>
</dbReference>
<keyword evidence="5" id="KW-0067">ATP-binding</keyword>
<dbReference type="PROSITE" id="PS00108">
    <property type="entry name" value="PROTEIN_KINASE_ST"/>
    <property type="match status" value="1"/>
</dbReference>
<feature type="region of interest" description="Disordered" evidence="6">
    <location>
        <begin position="1100"/>
        <end position="1120"/>
    </location>
</feature>
<feature type="compositionally biased region" description="Low complexity" evidence="6">
    <location>
        <begin position="1181"/>
        <end position="1194"/>
    </location>
</feature>
<dbReference type="SUPFAM" id="SSF56112">
    <property type="entry name" value="Protein kinase-like (PK-like)"/>
    <property type="match status" value="1"/>
</dbReference>
<feature type="compositionally biased region" description="Basic residues" evidence="6">
    <location>
        <begin position="1167"/>
        <end position="1178"/>
    </location>
</feature>
<dbReference type="CDD" id="cd05123">
    <property type="entry name" value="STKc_AGC"/>
    <property type="match status" value="1"/>
</dbReference>
<evidence type="ECO:0000259" key="7">
    <source>
        <dbReference type="PROSITE" id="PS50011"/>
    </source>
</evidence>
<feature type="compositionally biased region" description="Polar residues" evidence="6">
    <location>
        <begin position="1197"/>
        <end position="1209"/>
    </location>
</feature>
<sequence>MSVCSILTIDRVHQSGRLGPIESKTFVNNLHLNSGSTSQADDWPQITVSQRNIKQKSVKIREPSFTLFVITPSTHLTLARTLEELNCFDQTSILTPPRSHLPASSAQPIQNDILYNPYRRPLSPRATGILILTGSCRVDADKPFDTFQLRTTYPDVFKGLSPPSILTSPMAGISRNNSTLRFGRSPRSSTPAMSSTSTLMPAAAPKPKSSKKHMFHSISRTLSPALSKSTARKQRSLNPALTLPTPPQSPDQNYDDSMTRTSSDPSDDDDFVEVKLSESEKQYVSQIEVGNERQENQLGQYLTNLAQRPLSSSRRESLQLGGGKRMSKLMRDAKEWQTFFKIGKDDFERERKLPKRDSHSLASSLKGPTPASVAAAKSIKSPDQDDGIDCSSVNASHPAAMKRVKSDQIFYTQTSTPAPAEKPSSASIEETSPPLAEQPDSAAIAETSPLPVSPIIEESTRNLSPTIEESSSILSRPIEESSSIRTRQSLEEELGLSAADADAINRLIVNSDEANHPQETPLSATSPPGSLPADSTTMGDPTASSVPASVVPEGLKESPAIVPSPADGIPTETTTSSSSPTQRRRAKITVDDFDIMRVLGKGCAGKVLMVKYRRPGGNHPNQVYAMKSIKKNHVLSHRELQHTLTEQSVLRRVADEPESNPFIVRLWWSFHDKDHLFLVMDFHPGGDLATQLARWGRLGRDRARFYAAEITEGVTSLHRSGVIYRDLKPENILIAFDGHIVLTDFGLSKQFGRDPDGHRISDDEEERTLTFCGTAEYLAPEVLLGEPYSYEVDWWSFGTMLFEMLTGLTPFWSEDHATMYRRVLHDELMFSEDSNRVMDHDTKTLLRGLLQRNPAVRMTGERIKKHPYFGMIDWDHVQHKRYIPPYVPAVNPNDATDTQNFDETFLAMEPTYVQDDDPPRPGTDEKKNEENEQGSAEDADDPDRPVKIEPQGAVDENGQDVFDGYSYRAPSQERDSIIMEDDEDGSVGGAGSGPEAEDTTHVKSASQATDSARSVSQSLSKSKVPSSHPSTTIVVNESEEPDLPTSNDEGEAEEDWDVVATPENGQSDLNGRLGKKPGNTLFARGVVDKYKLRMRKLNESSTPNAVGSLQTSSVRPFGSSRSSFIKAAQSQFSSVGNQSTISSINQASSEGFDPSSVQQVSGGSNGKPKKRFGLRTKKTGSSSLSPSTVLSELSPASPATTIGSSSSPSKKNHPTLRGIDLSNVGAHFLKKNANNTQLASPVQLLSPTDLHRSGSVDLLDSATPTTNTPGDENISIPGGTTINPKKKKSIGAGLI</sequence>
<dbReference type="SMART" id="SM00220">
    <property type="entry name" value="S_TKc"/>
    <property type="match status" value="1"/>
</dbReference>
<feature type="region of interest" description="Disordered" evidence="6">
    <location>
        <begin position="910"/>
        <end position="1080"/>
    </location>
</feature>
<dbReference type="InterPro" id="IPR008271">
    <property type="entry name" value="Ser/Thr_kinase_AS"/>
</dbReference>
<feature type="compositionally biased region" description="Polar residues" evidence="6">
    <location>
        <begin position="461"/>
        <end position="486"/>
    </location>
</feature>
<gene>
    <name evidence="9" type="ORF">PSHT_05720</name>
</gene>
<dbReference type="InterPro" id="IPR000719">
    <property type="entry name" value="Prot_kinase_dom"/>
</dbReference>
<dbReference type="VEuPathDB" id="FungiDB:PSHT_05720"/>
<feature type="domain" description="AGC-kinase C-terminal" evidence="8">
    <location>
        <begin position="870"/>
        <end position="977"/>
    </location>
</feature>
<feature type="region of interest" description="Disordered" evidence="6">
    <location>
        <begin position="513"/>
        <end position="585"/>
    </location>
</feature>
<evidence type="ECO:0000256" key="4">
    <source>
        <dbReference type="ARBA" id="ARBA00022777"/>
    </source>
</evidence>
<feature type="compositionally biased region" description="Low complexity" evidence="6">
    <location>
        <begin position="570"/>
        <end position="581"/>
    </location>
</feature>
<feature type="compositionally biased region" description="Basic and acidic residues" evidence="6">
    <location>
        <begin position="917"/>
        <end position="930"/>
    </location>
</feature>
<reference evidence="9 10" key="1">
    <citation type="submission" date="2017-12" db="EMBL/GenBank/DDBJ databases">
        <title>Gene loss provides genomic basis for host adaptation in cereal stripe rust fungi.</title>
        <authorList>
            <person name="Xia C."/>
        </authorList>
    </citation>
    <scope>NUCLEOTIDE SEQUENCE [LARGE SCALE GENOMIC DNA]</scope>
    <source>
        <strain evidence="9 10">93TX-2</strain>
    </source>
</reference>
<dbReference type="PROSITE" id="PS51285">
    <property type="entry name" value="AGC_KINASE_CTER"/>
    <property type="match status" value="1"/>
</dbReference>
<dbReference type="Pfam" id="PF00069">
    <property type="entry name" value="Pkinase"/>
    <property type="match status" value="1"/>
</dbReference>
<evidence type="ECO:0000313" key="9">
    <source>
        <dbReference type="EMBL" id="POW18531.1"/>
    </source>
</evidence>
<dbReference type="EMBL" id="PKSM01000064">
    <property type="protein sequence ID" value="POW18531.1"/>
    <property type="molecule type" value="Genomic_DNA"/>
</dbReference>
<name>A0A2S4W9W4_9BASI</name>
<comment type="caution">
    <text evidence="9">The sequence shown here is derived from an EMBL/GenBank/DDBJ whole genome shotgun (WGS) entry which is preliminary data.</text>
</comment>
<dbReference type="Proteomes" id="UP000238274">
    <property type="component" value="Unassembled WGS sequence"/>
</dbReference>
<feature type="region of interest" description="Disordered" evidence="6">
    <location>
        <begin position="351"/>
        <end position="393"/>
    </location>
</feature>
<dbReference type="FunFam" id="1.10.510.10:FF:000465">
    <property type="entry name" value="Non-specific serine/threonine protein kinase"/>
    <property type="match status" value="1"/>
</dbReference>
<dbReference type="InterPro" id="IPR045270">
    <property type="entry name" value="STKc_AGC"/>
</dbReference>
<feature type="region of interest" description="Disordered" evidence="6">
    <location>
        <begin position="1259"/>
        <end position="1295"/>
    </location>
</feature>
<dbReference type="InterPro" id="IPR011009">
    <property type="entry name" value="Kinase-like_dom_sf"/>
</dbReference>
<feature type="compositionally biased region" description="Polar residues" evidence="6">
    <location>
        <begin position="1100"/>
        <end position="1111"/>
    </location>
</feature>
<dbReference type="Gene3D" id="3.30.200.20">
    <property type="entry name" value="Phosphorylase Kinase, domain 1"/>
    <property type="match status" value="1"/>
</dbReference>
<feature type="compositionally biased region" description="Low complexity" evidence="6">
    <location>
        <begin position="255"/>
        <end position="264"/>
    </location>
</feature>
<accession>A0A2S4W9W4</accession>
<organism evidence="9 10">
    <name type="scientific">Puccinia striiformis</name>
    <dbReference type="NCBI Taxonomy" id="27350"/>
    <lineage>
        <taxon>Eukaryota</taxon>
        <taxon>Fungi</taxon>
        <taxon>Dikarya</taxon>
        <taxon>Basidiomycota</taxon>
        <taxon>Pucciniomycotina</taxon>
        <taxon>Pucciniomycetes</taxon>
        <taxon>Pucciniales</taxon>
        <taxon>Pucciniaceae</taxon>
        <taxon>Puccinia</taxon>
    </lineage>
</organism>
<keyword evidence="3" id="KW-0547">Nucleotide-binding</keyword>
<dbReference type="OrthoDB" id="63267at2759"/>
<dbReference type="VEuPathDB" id="FungiDB:PSTT_00664"/>
<dbReference type="GO" id="GO:0005524">
    <property type="term" value="F:ATP binding"/>
    <property type="evidence" value="ECO:0007669"/>
    <property type="project" value="UniProtKB-KW"/>
</dbReference>
<feature type="region of interest" description="Disordered" evidence="6">
    <location>
        <begin position="1145"/>
        <end position="1218"/>
    </location>
</feature>
<evidence type="ECO:0000259" key="8">
    <source>
        <dbReference type="PROSITE" id="PS51285"/>
    </source>
</evidence>
<evidence type="ECO:0008006" key="11">
    <source>
        <dbReference type="Google" id="ProtNLM"/>
    </source>
</evidence>
<evidence type="ECO:0000313" key="10">
    <source>
        <dbReference type="Proteomes" id="UP000238274"/>
    </source>
</evidence>
<feature type="compositionally biased region" description="Polar residues" evidence="6">
    <location>
        <begin position="174"/>
        <end position="199"/>
    </location>
</feature>
<evidence type="ECO:0000256" key="2">
    <source>
        <dbReference type="ARBA" id="ARBA00022679"/>
    </source>
</evidence>